<feature type="region of interest" description="Disordered" evidence="3">
    <location>
        <begin position="621"/>
        <end position="648"/>
    </location>
</feature>
<dbReference type="AlphaFoldDB" id="A0AAQ0LWQ3"/>
<evidence type="ECO:0000313" key="6">
    <source>
        <dbReference type="Proteomes" id="UP000285579"/>
    </source>
</evidence>
<feature type="region of interest" description="Disordered" evidence="3">
    <location>
        <begin position="576"/>
        <end position="596"/>
    </location>
</feature>
<dbReference type="RefSeq" id="WP_119555569.1">
    <property type="nucleotide sequence ID" value="NZ_QXUI01000011.1"/>
</dbReference>
<evidence type="ECO:0000256" key="1">
    <source>
        <dbReference type="ARBA" id="ARBA00010873"/>
    </source>
</evidence>
<name>A0AAQ0LWQ3_STAXY</name>
<feature type="compositionally biased region" description="Basic and acidic residues" evidence="3">
    <location>
        <begin position="638"/>
        <end position="648"/>
    </location>
</feature>
<dbReference type="Proteomes" id="UP000285579">
    <property type="component" value="Unassembled WGS sequence"/>
</dbReference>
<dbReference type="Pfam" id="PF03389">
    <property type="entry name" value="MobA_MobL"/>
    <property type="match status" value="1"/>
</dbReference>
<accession>A0AAQ0LWQ3</accession>
<sequence>MEKGYFRFEVQHINRDTKNIVASASYRSDEELYSERTDEQIKFRNHVVKPESMILTPENAPSWANSRERLWNEVDKVEKQNTKTENPQLATEILLSLPNDLDREVQTELAKDFVQTEFVDKGMVADISIHRDDSNNPHAHVLLTQRPFNQDGTWGSKTKTRTQYDENGNPKLNKNGNKIRKQERFSDIKTVPLRKSWEEKLNFFAERENSQRRYDSRNFEEQGKEKIAQIRLSREEYRIEEKEKKRCEKQGIEYEPITYYGKINQEIIDYNNNLTKEISHDENQIKKQNAFNDLVETYKPTYKNDEDYNNIKARYKHDVGYIEAKETIRNMHETASTFGRKIMNEKLKLDLKEQYLDYIVNEKIQGNDISKYGFDKDRFNEPMQKKYNELAFARKDNEAKESKRSDIYNSAKNILMKEKQANENIVSNIYPNRHDKFTDDEKAFIVENGFKGEFLHVSKVEKAFKENSEIPKDIDIKELYTKVSKDIFFSERNIKNAEQNDIDDIMTQQVEKAFIDSKLNELNKVSHFIEDDLMNKLESKNYEKVKDESIYSKTQLIISLDKYDKVSQEEIINKHLKQNENEQHENRNNQEKGNRNIEHNESSKQNLNLDVTNILSQYVQGLEQSNTNGSKKKKKKRNKDERENDMTR</sequence>
<comment type="caution">
    <text evidence="5">The sequence shown here is derived from an EMBL/GenBank/DDBJ whole genome shotgun (WGS) entry which is preliminary data.</text>
</comment>
<organism evidence="5 6">
    <name type="scientific">Staphylococcus xylosus</name>
    <dbReference type="NCBI Taxonomy" id="1288"/>
    <lineage>
        <taxon>Bacteria</taxon>
        <taxon>Bacillati</taxon>
        <taxon>Bacillota</taxon>
        <taxon>Bacilli</taxon>
        <taxon>Bacillales</taxon>
        <taxon>Staphylococcaceae</taxon>
        <taxon>Staphylococcus</taxon>
    </lineage>
</organism>
<evidence type="ECO:0000256" key="3">
    <source>
        <dbReference type="SAM" id="MobiDB-lite"/>
    </source>
</evidence>
<comment type="similarity">
    <text evidence="1">Belongs to the MobA/MobL family.</text>
</comment>
<feature type="region of interest" description="Disordered" evidence="3">
    <location>
        <begin position="150"/>
        <end position="176"/>
    </location>
</feature>
<protein>
    <submittedName>
        <fullName evidence="5">MobA/MobL family protein</fullName>
    </submittedName>
</protein>
<dbReference type="EMBL" id="QXUI01000011">
    <property type="protein sequence ID" value="RIM91003.1"/>
    <property type="molecule type" value="Genomic_DNA"/>
</dbReference>
<evidence type="ECO:0000259" key="4">
    <source>
        <dbReference type="Pfam" id="PF03389"/>
    </source>
</evidence>
<dbReference type="InterPro" id="IPR005053">
    <property type="entry name" value="MobA_MobL"/>
</dbReference>
<evidence type="ECO:0000256" key="2">
    <source>
        <dbReference type="ARBA" id="ARBA00022971"/>
    </source>
</evidence>
<dbReference type="Gene3D" id="3.30.930.30">
    <property type="match status" value="1"/>
</dbReference>
<feature type="domain" description="MobA/MobL protein" evidence="4">
    <location>
        <begin position="20"/>
        <end position="242"/>
    </location>
</feature>
<proteinExistence type="inferred from homology"/>
<gene>
    <name evidence="5" type="ORF">BU104_12795</name>
</gene>
<evidence type="ECO:0000313" key="5">
    <source>
        <dbReference type="EMBL" id="RIM91003.1"/>
    </source>
</evidence>
<keyword evidence="2" id="KW-0184">Conjugation</keyword>
<feature type="compositionally biased region" description="Low complexity" evidence="3">
    <location>
        <begin position="167"/>
        <end position="176"/>
    </location>
</feature>
<reference evidence="5 6" key="1">
    <citation type="journal article" date="2016" name="Front. Microbiol.">
        <title>Comprehensive Phylogenetic Analysis of Bovine Non-aureus Staphylococci Species Based on Whole-Genome Sequencing.</title>
        <authorList>
            <person name="Naushad S."/>
            <person name="Barkema H.W."/>
            <person name="Luby C."/>
            <person name="Condas L.A."/>
            <person name="Nobrega D.B."/>
            <person name="Carson D.A."/>
            <person name="De Buck J."/>
        </authorList>
    </citation>
    <scope>NUCLEOTIDE SEQUENCE [LARGE SCALE GENOMIC DNA]</scope>
    <source>
        <strain evidence="5 6">SNUC 1349</strain>
    </source>
</reference>